<reference evidence="1" key="1">
    <citation type="submission" date="2023-04" db="EMBL/GenBank/DDBJ databases">
        <authorList>
            <person name="Vijverberg K."/>
            <person name="Xiong W."/>
            <person name="Schranz E."/>
        </authorList>
    </citation>
    <scope>NUCLEOTIDE SEQUENCE</scope>
</reference>
<accession>A0AA35XXZ5</accession>
<dbReference type="Proteomes" id="UP001177003">
    <property type="component" value="Chromosome 0"/>
</dbReference>
<evidence type="ECO:0000313" key="2">
    <source>
        <dbReference type="Proteomes" id="UP001177003"/>
    </source>
</evidence>
<proteinExistence type="predicted"/>
<evidence type="ECO:0000313" key="1">
    <source>
        <dbReference type="EMBL" id="CAI9259169.1"/>
    </source>
</evidence>
<dbReference type="EMBL" id="OX465086">
    <property type="protein sequence ID" value="CAI9259169.1"/>
    <property type="molecule type" value="Genomic_DNA"/>
</dbReference>
<keyword evidence="2" id="KW-1185">Reference proteome</keyword>
<sequence>MVGCAIVVGVYRHKLAMNSIVELTSDVVAVCASGCPSNVDRPLSSRDCIGRNGLVVSPSCPFANGGGRPAIFLLHDRKRRCCIYLSVRSSVSCCERIYP</sequence>
<gene>
    <name evidence="1" type="ORF">LSALG_LOCUS78</name>
</gene>
<dbReference type="AlphaFoldDB" id="A0AA35XXZ5"/>
<organism evidence="1 2">
    <name type="scientific">Lactuca saligna</name>
    <name type="common">Willowleaf lettuce</name>
    <dbReference type="NCBI Taxonomy" id="75948"/>
    <lineage>
        <taxon>Eukaryota</taxon>
        <taxon>Viridiplantae</taxon>
        <taxon>Streptophyta</taxon>
        <taxon>Embryophyta</taxon>
        <taxon>Tracheophyta</taxon>
        <taxon>Spermatophyta</taxon>
        <taxon>Magnoliopsida</taxon>
        <taxon>eudicotyledons</taxon>
        <taxon>Gunneridae</taxon>
        <taxon>Pentapetalae</taxon>
        <taxon>asterids</taxon>
        <taxon>campanulids</taxon>
        <taxon>Asterales</taxon>
        <taxon>Asteraceae</taxon>
        <taxon>Cichorioideae</taxon>
        <taxon>Cichorieae</taxon>
        <taxon>Lactucinae</taxon>
        <taxon>Lactuca</taxon>
    </lineage>
</organism>
<protein>
    <submittedName>
        <fullName evidence="1">Uncharacterized protein</fullName>
    </submittedName>
</protein>
<name>A0AA35XXZ5_LACSI</name>